<dbReference type="InterPro" id="IPR015797">
    <property type="entry name" value="NUDIX_hydrolase-like_dom_sf"/>
</dbReference>
<proteinExistence type="predicted"/>
<sequence>MEGTGGIDNSHITYFIHILMVGEQITVTGMYMYTTVVEGVVATGVMSGSIEEDLKLLLDGKVVPIHQDEDIVTKYLVQQETDYVPIVKRTVGYIAMGLDGVKREILEEAGVEVDVVSLVAIEMYDSLSWFRICFIARPSGGKLKTLAEQDEESLQAQWFDIDKIKNGTLNLRGQDFFKVMDLAQDYLSRSKDCQHPAYQEIFQTSSTTQLKSEGMLTLEHCGIPSREHDGLCVTVVYIVPEHLLDTLVEN</sequence>
<dbReference type="PANTHER" id="PTHR22769:SF56">
    <property type="entry name" value="8-OXO-DGDP PHOSPHATASE NUDT18"/>
    <property type="match status" value="1"/>
</dbReference>
<protein>
    <submittedName>
        <fullName evidence="2">NDX1-like protein</fullName>
    </submittedName>
</protein>
<evidence type="ECO:0000313" key="2">
    <source>
        <dbReference type="EMBL" id="WAR07016.1"/>
    </source>
</evidence>
<name>A0ABY7EIM1_MYAAR</name>
<evidence type="ECO:0000259" key="1">
    <source>
        <dbReference type="Pfam" id="PF00293"/>
    </source>
</evidence>
<reference evidence="2" key="1">
    <citation type="submission" date="2022-11" db="EMBL/GenBank/DDBJ databases">
        <title>Centuries of genome instability and evolution in soft-shell clam transmissible cancer (bioRxiv).</title>
        <authorList>
            <person name="Hart S.F.M."/>
            <person name="Yonemitsu M.A."/>
            <person name="Giersch R.M."/>
            <person name="Beal B.F."/>
            <person name="Arriagada G."/>
            <person name="Davis B.W."/>
            <person name="Ostrander E.A."/>
            <person name="Goff S.P."/>
            <person name="Metzger M.J."/>
        </authorList>
    </citation>
    <scope>NUCLEOTIDE SEQUENCE</scope>
    <source>
        <strain evidence="2">MELC-2E11</strain>
        <tissue evidence="2">Siphon/mantle</tissue>
    </source>
</reference>
<organism evidence="2 3">
    <name type="scientific">Mya arenaria</name>
    <name type="common">Soft-shell clam</name>
    <dbReference type="NCBI Taxonomy" id="6604"/>
    <lineage>
        <taxon>Eukaryota</taxon>
        <taxon>Metazoa</taxon>
        <taxon>Spiralia</taxon>
        <taxon>Lophotrochozoa</taxon>
        <taxon>Mollusca</taxon>
        <taxon>Bivalvia</taxon>
        <taxon>Autobranchia</taxon>
        <taxon>Heteroconchia</taxon>
        <taxon>Euheterodonta</taxon>
        <taxon>Imparidentia</taxon>
        <taxon>Neoheterodontei</taxon>
        <taxon>Myida</taxon>
        <taxon>Myoidea</taxon>
        <taxon>Myidae</taxon>
        <taxon>Mya</taxon>
    </lineage>
</organism>
<dbReference type="Proteomes" id="UP001164746">
    <property type="component" value="Chromosome 6"/>
</dbReference>
<keyword evidence="3" id="KW-1185">Reference proteome</keyword>
<gene>
    <name evidence="2" type="ORF">MAR_016974</name>
</gene>
<dbReference type="PANTHER" id="PTHR22769">
    <property type="entry name" value="MUTT/NUDIX HYDROLASE"/>
    <property type="match status" value="1"/>
</dbReference>
<accession>A0ABY7EIM1</accession>
<dbReference type="Gene3D" id="3.90.79.10">
    <property type="entry name" value="Nucleoside Triphosphate Pyrophosphohydrolase"/>
    <property type="match status" value="1"/>
</dbReference>
<feature type="domain" description="Nudix hydrolase" evidence="1">
    <location>
        <begin position="99"/>
        <end position="172"/>
    </location>
</feature>
<dbReference type="InterPro" id="IPR000086">
    <property type="entry name" value="NUDIX_hydrolase_dom"/>
</dbReference>
<dbReference type="EMBL" id="CP111017">
    <property type="protein sequence ID" value="WAR07016.1"/>
    <property type="molecule type" value="Genomic_DNA"/>
</dbReference>
<dbReference type="SUPFAM" id="SSF55811">
    <property type="entry name" value="Nudix"/>
    <property type="match status" value="1"/>
</dbReference>
<evidence type="ECO:0000313" key="3">
    <source>
        <dbReference type="Proteomes" id="UP001164746"/>
    </source>
</evidence>
<dbReference type="Pfam" id="PF00293">
    <property type="entry name" value="NUDIX"/>
    <property type="match status" value="1"/>
</dbReference>